<reference evidence="2" key="1">
    <citation type="submission" date="2023-07" db="EMBL/GenBank/DDBJ databases">
        <title>Sorghum-associated microbial communities from plants grown in Nebraska, USA.</title>
        <authorList>
            <person name="Schachtman D."/>
        </authorList>
    </citation>
    <scope>NUCLEOTIDE SEQUENCE</scope>
    <source>
        <strain evidence="2">BE80</strain>
    </source>
</reference>
<keyword evidence="1" id="KW-0732">Signal</keyword>
<proteinExistence type="predicted"/>
<evidence type="ECO:0000256" key="1">
    <source>
        <dbReference type="SAM" id="SignalP"/>
    </source>
</evidence>
<sequence>MIKNVKKALVSFTTALFSIVLISSSHVDASNLKLHHKGNAYSSYLGNNEAVNGWSTVVISTSSVMDSNKRQGRTKIQAWARLDTIKEHFGTYYIPTVSAIETKMKSTTANSNLAFDIMGTNPGHRVSQYELDTTIFDLIDYRIPGVGLVGNIANVLSNGIRSGTDQDLSNSKNATLTFLNPTNSSLTNNISWRDANRSIGSNKKSGVTAEFNFRVLNGVQINVAPQARVQYGLYRSTSVVPIKIWSASAYVNHTLN</sequence>
<feature type="chain" id="PRO_5042842527" description="WxL domain-containing protein" evidence="1">
    <location>
        <begin position="30"/>
        <end position="256"/>
    </location>
</feature>
<organism evidence="2 3">
    <name type="scientific">Paenibacillus amylolyticus</name>
    <dbReference type="NCBI Taxonomy" id="1451"/>
    <lineage>
        <taxon>Bacteria</taxon>
        <taxon>Bacillati</taxon>
        <taxon>Bacillota</taxon>
        <taxon>Bacilli</taxon>
        <taxon>Bacillales</taxon>
        <taxon>Paenibacillaceae</taxon>
        <taxon>Paenibacillus</taxon>
    </lineage>
</organism>
<dbReference type="Proteomes" id="UP001254832">
    <property type="component" value="Unassembled WGS sequence"/>
</dbReference>
<protein>
    <recommendedName>
        <fullName evidence="4">WxL domain-containing protein</fullName>
    </recommendedName>
</protein>
<feature type="signal peptide" evidence="1">
    <location>
        <begin position="1"/>
        <end position="29"/>
    </location>
</feature>
<accession>A0AAP5H4E2</accession>
<name>A0AAP5H4E2_PAEAM</name>
<dbReference type="EMBL" id="JAVDTR010000015">
    <property type="protein sequence ID" value="MDR6726150.1"/>
    <property type="molecule type" value="Genomic_DNA"/>
</dbReference>
<evidence type="ECO:0008006" key="4">
    <source>
        <dbReference type="Google" id="ProtNLM"/>
    </source>
</evidence>
<gene>
    <name evidence="2" type="ORF">J2W91_004656</name>
</gene>
<comment type="caution">
    <text evidence="2">The sequence shown here is derived from an EMBL/GenBank/DDBJ whole genome shotgun (WGS) entry which is preliminary data.</text>
</comment>
<evidence type="ECO:0000313" key="2">
    <source>
        <dbReference type="EMBL" id="MDR6726150.1"/>
    </source>
</evidence>
<dbReference type="RefSeq" id="WP_310144092.1">
    <property type="nucleotide sequence ID" value="NZ_JAVDTR010000015.1"/>
</dbReference>
<dbReference type="AlphaFoldDB" id="A0AAP5H4E2"/>
<evidence type="ECO:0000313" key="3">
    <source>
        <dbReference type="Proteomes" id="UP001254832"/>
    </source>
</evidence>